<dbReference type="InterPro" id="IPR001002">
    <property type="entry name" value="Chitin-bd_1"/>
</dbReference>
<keyword evidence="4 9" id="KW-0732">Signal</keyword>
<keyword evidence="7" id="KW-0170">Cobalt</keyword>
<dbReference type="PANTHER" id="PTHR46471">
    <property type="entry name" value="CHITIN DEACETYLASE"/>
    <property type="match status" value="1"/>
</dbReference>
<dbReference type="Gene3D" id="3.30.60.10">
    <property type="entry name" value="Endochitinase-like"/>
    <property type="match status" value="3"/>
</dbReference>
<sequence>MKSTFLPLLLGSASLVLGAISRDGTCGGAKGNTCLNSEFGNCCSQYRYCGSISAYCGTGCQRRFGSCNNGQPPSNPNPPSPPSLRVSTNGKCGNGVTCQGSKFGSCCSEHGWCGSSDAYCKAGCQSAFGICTETPTGEVSTNARCGAPEGFICSGSIFGDCCSQYGYCGRTGAYCGQGGCKVPSTTQRD</sequence>
<accession>A0A6A6V7M8</accession>
<dbReference type="Pfam" id="PF00187">
    <property type="entry name" value="Chitin_bind_1"/>
    <property type="match status" value="2"/>
</dbReference>
<dbReference type="SMART" id="SM00270">
    <property type="entry name" value="ChtBD1"/>
    <property type="match status" value="3"/>
</dbReference>
<protein>
    <submittedName>
        <fullName evidence="11">Carbohydrate-binding module family 18 protein</fullName>
    </submittedName>
</protein>
<feature type="disulfide bond" evidence="8">
    <location>
        <begin position="106"/>
        <end position="120"/>
    </location>
</feature>
<dbReference type="GO" id="GO:0008061">
    <property type="term" value="F:chitin binding"/>
    <property type="evidence" value="ECO:0007669"/>
    <property type="project" value="UniProtKB-UniRule"/>
</dbReference>
<reference evidence="11" key="1">
    <citation type="journal article" date="2020" name="Stud. Mycol.">
        <title>101 Dothideomycetes genomes: a test case for predicting lifestyles and emergence of pathogens.</title>
        <authorList>
            <person name="Haridas S."/>
            <person name="Albert R."/>
            <person name="Binder M."/>
            <person name="Bloem J."/>
            <person name="Labutti K."/>
            <person name="Salamov A."/>
            <person name="Andreopoulos B."/>
            <person name="Baker S."/>
            <person name="Barry K."/>
            <person name="Bills G."/>
            <person name="Bluhm B."/>
            <person name="Cannon C."/>
            <person name="Castanera R."/>
            <person name="Culley D."/>
            <person name="Daum C."/>
            <person name="Ezra D."/>
            <person name="Gonzalez J."/>
            <person name="Henrissat B."/>
            <person name="Kuo A."/>
            <person name="Liang C."/>
            <person name="Lipzen A."/>
            <person name="Lutzoni F."/>
            <person name="Magnuson J."/>
            <person name="Mondo S."/>
            <person name="Nolan M."/>
            <person name="Ohm R."/>
            <person name="Pangilinan J."/>
            <person name="Park H.-J."/>
            <person name="Ramirez L."/>
            <person name="Alfaro M."/>
            <person name="Sun H."/>
            <person name="Tritt A."/>
            <person name="Yoshinaga Y."/>
            <person name="Zwiers L.-H."/>
            <person name="Turgeon B."/>
            <person name="Goodwin S."/>
            <person name="Spatafora J."/>
            <person name="Crous P."/>
            <person name="Grigoriev I."/>
        </authorList>
    </citation>
    <scope>NUCLEOTIDE SEQUENCE</scope>
    <source>
        <strain evidence="11">CBS 119925</strain>
    </source>
</reference>
<comment type="cofactor">
    <cofactor evidence="1">
        <name>Co(2+)</name>
        <dbReference type="ChEBI" id="CHEBI:48828"/>
    </cofactor>
</comment>
<organism evidence="11 12">
    <name type="scientific">Sporormia fimetaria CBS 119925</name>
    <dbReference type="NCBI Taxonomy" id="1340428"/>
    <lineage>
        <taxon>Eukaryota</taxon>
        <taxon>Fungi</taxon>
        <taxon>Dikarya</taxon>
        <taxon>Ascomycota</taxon>
        <taxon>Pezizomycotina</taxon>
        <taxon>Dothideomycetes</taxon>
        <taxon>Pleosporomycetidae</taxon>
        <taxon>Pleosporales</taxon>
        <taxon>Sporormiaceae</taxon>
        <taxon>Sporormia</taxon>
    </lineage>
</organism>
<comment type="caution">
    <text evidence="8">Lacks conserved residue(s) required for the propagation of feature annotation.</text>
</comment>
<keyword evidence="5" id="KW-0378">Hydrolase</keyword>
<proteinExistence type="predicted"/>
<feature type="chain" id="PRO_5025536432" evidence="9">
    <location>
        <begin position="19"/>
        <end position="189"/>
    </location>
</feature>
<keyword evidence="8" id="KW-1015">Disulfide bond</keyword>
<dbReference type="SUPFAM" id="SSF57016">
    <property type="entry name" value="Plant lectins/antimicrobial peptides"/>
    <property type="match status" value="3"/>
</dbReference>
<evidence type="ECO:0000256" key="1">
    <source>
        <dbReference type="ARBA" id="ARBA00001941"/>
    </source>
</evidence>
<evidence type="ECO:0000256" key="7">
    <source>
        <dbReference type="ARBA" id="ARBA00023285"/>
    </source>
</evidence>
<dbReference type="AlphaFoldDB" id="A0A6A6V7M8"/>
<dbReference type="PANTHER" id="PTHR46471:SF2">
    <property type="entry name" value="CHITIN DEACETYLASE-RELATED"/>
    <property type="match status" value="1"/>
</dbReference>
<dbReference type="OrthoDB" id="5985073at2759"/>
<keyword evidence="2 8" id="KW-0147">Chitin-binding</keyword>
<evidence type="ECO:0000313" key="12">
    <source>
        <dbReference type="Proteomes" id="UP000799440"/>
    </source>
</evidence>
<evidence type="ECO:0000256" key="5">
    <source>
        <dbReference type="ARBA" id="ARBA00022801"/>
    </source>
</evidence>
<dbReference type="EMBL" id="MU006576">
    <property type="protein sequence ID" value="KAF2746618.1"/>
    <property type="molecule type" value="Genomic_DNA"/>
</dbReference>
<feature type="disulfide bond" evidence="8">
    <location>
        <begin position="92"/>
        <end position="107"/>
    </location>
</feature>
<evidence type="ECO:0000259" key="10">
    <source>
        <dbReference type="PROSITE" id="PS50941"/>
    </source>
</evidence>
<dbReference type="Proteomes" id="UP000799440">
    <property type="component" value="Unassembled WGS sequence"/>
</dbReference>
<feature type="domain" description="Chitin-binding type-1" evidence="10">
    <location>
        <begin position="142"/>
        <end position="186"/>
    </location>
</feature>
<evidence type="ECO:0000256" key="3">
    <source>
        <dbReference type="ARBA" id="ARBA00022723"/>
    </source>
</evidence>
<dbReference type="InterPro" id="IPR036861">
    <property type="entry name" value="Endochitinase-like_sf"/>
</dbReference>
<name>A0A6A6V7M8_9PLEO</name>
<evidence type="ECO:0000256" key="2">
    <source>
        <dbReference type="ARBA" id="ARBA00022669"/>
    </source>
</evidence>
<evidence type="ECO:0000313" key="11">
    <source>
        <dbReference type="EMBL" id="KAF2746618.1"/>
    </source>
</evidence>
<dbReference type="GO" id="GO:0046872">
    <property type="term" value="F:metal ion binding"/>
    <property type="evidence" value="ECO:0007669"/>
    <property type="project" value="UniProtKB-KW"/>
</dbReference>
<evidence type="ECO:0000256" key="9">
    <source>
        <dbReference type="SAM" id="SignalP"/>
    </source>
</evidence>
<feature type="domain" description="Chitin-binding type-1" evidence="10">
    <location>
        <begin position="89"/>
        <end position="133"/>
    </location>
</feature>
<dbReference type="GO" id="GO:0016787">
    <property type="term" value="F:hydrolase activity"/>
    <property type="evidence" value="ECO:0007669"/>
    <property type="project" value="UniProtKB-KW"/>
</dbReference>
<gene>
    <name evidence="11" type="ORF">M011DRAFT_403901</name>
</gene>
<feature type="disulfide bond" evidence="8">
    <location>
        <begin position="42"/>
        <end position="56"/>
    </location>
</feature>
<keyword evidence="6" id="KW-0119">Carbohydrate metabolism</keyword>
<feature type="domain" description="Chitin-binding type-1" evidence="10">
    <location>
        <begin position="23"/>
        <end position="69"/>
    </location>
</feature>
<keyword evidence="3" id="KW-0479">Metal-binding</keyword>
<evidence type="ECO:0000256" key="4">
    <source>
        <dbReference type="ARBA" id="ARBA00022729"/>
    </source>
</evidence>
<feature type="signal peptide" evidence="9">
    <location>
        <begin position="1"/>
        <end position="18"/>
    </location>
</feature>
<feature type="disulfide bond" evidence="8">
    <location>
        <begin position="161"/>
        <end position="175"/>
    </location>
</feature>
<keyword evidence="12" id="KW-1185">Reference proteome</keyword>
<evidence type="ECO:0000256" key="6">
    <source>
        <dbReference type="ARBA" id="ARBA00023277"/>
    </source>
</evidence>
<dbReference type="PROSITE" id="PS50941">
    <property type="entry name" value="CHIT_BIND_I_2"/>
    <property type="match status" value="3"/>
</dbReference>
<evidence type="ECO:0000256" key="8">
    <source>
        <dbReference type="PROSITE-ProRule" id="PRU00261"/>
    </source>
</evidence>